<dbReference type="InterPro" id="IPR034079">
    <property type="entry name" value="R3H_KhpB"/>
</dbReference>
<evidence type="ECO:0000313" key="2">
    <source>
        <dbReference type="EMBL" id="OHA49861.1"/>
    </source>
</evidence>
<dbReference type="Pfam" id="PF01424">
    <property type="entry name" value="R3H"/>
    <property type="match status" value="1"/>
</dbReference>
<dbReference type="InterPro" id="IPR036867">
    <property type="entry name" value="R3H_dom_sf"/>
</dbReference>
<accession>A0A1G2PQI9</accession>
<dbReference type="InterPro" id="IPR015946">
    <property type="entry name" value="KH_dom-like_a/b"/>
</dbReference>
<sequence length="154" mass="17689">MENQIKIISALLEELLEKMTIVGQVERSEMDGGPVFTIKTREAGILIGEDGKHLIALSHIVKKMAENKLKKDNLEDMPFLLDVNDYQMKRIEELRNMARMNAQRVIFFKKEMEMEPMSAYDRRIIHSVLGGYPDIKTESVGDGLDRRVVIKPTI</sequence>
<dbReference type="InterPro" id="IPR001374">
    <property type="entry name" value="R3H_dom"/>
</dbReference>
<protein>
    <recommendedName>
        <fullName evidence="1">R3H domain-containing protein</fullName>
    </recommendedName>
</protein>
<dbReference type="Proteomes" id="UP000178646">
    <property type="component" value="Unassembled WGS sequence"/>
</dbReference>
<evidence type="ECO:0000259" key="1">
    <source>
        <dbReference type="PROSITE" id="PS51061"/>
    </source>
</evidence>
<dbReference type="SMART" id="SM00393">
    <property type="entry name" value="R3H"/>
    <property type="match status" value="1"/>
</dbReference>
<feature type="domain" description="R3H" evidence="1">
    <location>
        <begin position="88"/>
        <end position="154"/>
    </location>
</feature>
<dbReference type="Gene3D" id="3.30.1370.50">
    <property type="entry name" value="R3H-like domain"/>
    <property type="match status" value="1"/>
</dbReference>
<gene>
    <name evidence="2" type="ORF">A2W59_01115</name>
</gene>
<organism evidence="2 3">
    <name type="scientific">Candidatus Terrybacteria bacterium RIFCSPHIGHO2_02_41_19</name>
    <dbReference type="NCBI Taxonomy" id="1802364"/>
    <lineage>
        <taxon>Bacteria</taxon>
        <taxon>Candidatus Terryibacteriota</taxon>
    </lineage>
</organism>
<dbReference type="InterPro" id="IPR039247">
    <property type="entry name" value="KhpB"/>
</dbReference>
<dbReference type="PANTHER" id="PTHR35800">
    <property type="entry name" value="PROTEIN JAG"/>
    <property type="match status" value="1"/>
</dbReference>
<dbReference type="SUPFAM" id="SSF82708">
    <property type="entry name" value="R3H domain"/>
    <property type="match status" value="1"/>
</dbReference>
<reference evidence="2 3" key="1">
    <citation type="journal article" date="2016" name="Nat. Commun.">
        <title>Thousands of microbial genomes shed light on interconnected biogeochemical processes in an aquifer system.</title>
        <authorList>
            <person name="Anantharaman K."/>
            <person name="Brown C.T."/>
            <person name="Hug L.A."/>
            <person name="Sharon I."/>
            <person name="Castelle C.J."/>
            <person name="Probst A.J."/>
            <person name="Thomas B.C."/>
            <person name="Singh A."/>
            <person name="Wilkins M.J."/>
            <person name="Karaoz U."/>
            <person name="Brodie E.L."/>
            <person name="Williams K.H."/>
            <person name="Hubbard S.S."/>
            <person name="Banfield J.F."/>
        </authorList>
    </citation>
    <scope>NUCLEOTIDE SEQUENCE [LARGE SCALE GENOMIC DNA]</scope>
</reference>
<proteinExistence type="predicted"/>
<dbReference type="PANTHER" id="PTHR35800:SF1">
    <property type="entry name" value="RNA-BINDING PROTEIN KHPB"/>
    <property type="match status" value="1"/>
</dbReference>
<dbReference type="EMBL" id="MHSU01000026">
    <property type="protein sequence ID" value="OHA49861.1"/>
    <property type="molecule type" value="Genomic_DNA"/>
</dbReference>
<dbReference type="AlphaFoldDB" id="A0A1G2PQI9"/>
<evidence type="ECO:0000313" key="3">
    <source>
        <dbReference type="Proteomes" id="UP000178646"/>
    </source>
</evidence>
<dbReference type="Gene3D" id="3.30.300.20">
    <property type="match status" value="1"/>
</dbReference>
<dbReference type="PROSITE" id="PS51061">
    <property type="entry name" value="R3H"/>
    <property type="match status" value="1"/>
</dbReference>
<dbReference type="CDD" id="cd02644">
    <property type="entry name" value="R3H_jag"/>
    <property type="match status" value="1"/>
</dbReference>
<name>A0A1G2PQI9_9BACT</name>
<comment type="caution">
    <text evidence="2">The sequence shown here is derived from an EMBL/GenBank/DDBJ whole genome shotgun (WGS) entry which is preliminary data.</text>
</comment>
<dbReference type="GO" id="GO:0003723">
    <property type="term" value="F:RNA binding"/>
    <property type="evidence" value="ECO:0007669"/>
    <property type="project" value="InterPro"/>
</dbReference>